<dbReference type="InterPro" id="IPR036388">
    <property type="entry name" value="WH-like_DNA-bd_sf"/>
</dbReference>
<dbReference type="GO" id="GO:0003700">
    <property type="term" value="F:DNA-binding transcription factor activity"/>
    <property type="evidence" value="ECO:0007669"/>
    <property type="project" value="InterPro"/>
</dbReference>
<dbReference type="SMART" id="SM00345">
    <property type="entry name" value="HTH_GNTR"/>
    <property type="match status" value="1"/>
</dbReference>
<evidence type="ECO:0000313" key="6">
    <source>
        <dbReference type="Proteomes" id="UP000326837"/>
    </source>
</evidence>
<dbReference type="PANTHER" id="PTHR38445">
    <property type="entry name" value="HTH-TYPE TRANSCRIPTIONAL REPRESSOR YTRA"/>
    <property type="match status" value="1"/>
</dbReference>
<keyword evidence="2" id="KW-0238">DNA-binding</keyword>
<evidence type="ECO:0000256" key="1">
    <source>
        <dbReference type="ARBA" id="ARBA00023015"/>
    </source>
</evidence>
<reference evidence="6" key="1">
    <citation type="submission" date="2019-10" db="EMBL/GenBank/DDBJ databases">
        <title>Lacipirellula parvula gen. nov., sp. nov., representing a lineage of planctomycetes widespread in freshwater anoxic habitats, and description of the family Lacipirellulaceae.</title>
        <authorList>
            <person name="Dedysh S.N."/>
            <person name="Kulichevskaya I.S."/>
            <person name="Beletsky A.V."/>
            <person name="Rakitin A.L."/>
            <person name="Mardanov A.V."/>
            <person name="Ivanova A.A."/>
            <person name="Saltykova V.X."/>
            <person name="Rijpstra W.I.C."/>
            <person name="Sinninghe Damste J.S."/>
            <person name="Ravin N.V."/>
        </authorList>
    </citation>
    <scope>NUCLEOTIDE SEQUENCE [LARGE SCALE GENOMIC DNA]</scope>
    <source>
        <strain evidence="6">PX69</strain>
    </source>
</reference>
<evidence type="ECO:0000256" key="3">
    <source>
        <dbReference type="ARBA" id="ARBA00023163"/>
    </source>
</evidence>
<dbReference type="InterPro" id="IPR036390">
    <property type="entry name" value="WH_DNA-bd_sf"/>
</dbReference>
<dbReference type="PROSITE" id="PS50949">
    <property type="entry name" value="HTH_GNTR"/>
    <property type="match status" value="1"/>
</dbReference>
<gene>
    <name evidence="5" type="ORF">PLANPX_6016</name>
</gene>
<keyword evidence="6" id="KW-1185">Reference proteome</keyword>
<dbReference type="KEGG" id="lpav:PLANPX_6016"/>
<dbReference type="Pfam" id="PF00392">
    <property type="entry name" value="GntR"/>
    <property type="match status" value="1"/>
</dbReference>
<dbReference type="Gene3D" id="1.10.10.10">
    <property type="entry name" value="Winged helix-like DNA-binding domain superfamily/Winged helix DNA-binding domain"/>
    <property type="match status" value="1"/>
</dbReference>
<dbReference type="SUPFAM" id="SSF46785">
    <property type="entry name" value="Winged helix' DNA-binding domain"/>
    <property type="match status" value="1"/>
</dbReference>
<name>A0A5K7XHM2_9BACT</name>
<dbReference type="RefSeq" id="WP_152101582.1">
    <property type="nucleotide sequence ID" value="NZ_AP021861.1"/>
</dbReference>
<organism evidence="5 6">
    <name type="scientific">Lacipirellula parvula</name>
    <dbReference type="NCBI Taxonomy" id="2650471"/>
    <lineage>
        <taxon>Bacteria</taxon>
        <taxon>Pseudomonadati</taxon>
        <taxon>Planctomycetota</taxon>
        <taxon>Planctomycetia</taxon>
        <taxon>Pirellulales</taxon>
        <taxon>Lacipirellulaceae</taxon>
        <taxon>Lacipirellula</taxon>
    </lineage>
</organism>
<keyword evidence="1" id="KW-0805">Transcription regulation</keyword>
<evidence type="ECO:0000259" key="4">
    <source>
        <dbReference type="PROSITE" id="PS50949"/>
    </source>
</evidence>
<evidence type="ECO:0000313" key="5">
    <source>
        <dbReference type="EMBL" id="BBO36404.1"/>
    </source>
</evidence>
<sequence length="141" mass="15686">MAVRPELFELHPSSGVPIYRQLIDQVHALIAGSRLVAGDMLPSVREVARAAQVNPMTVSKAYSRLELEGVVERVRGQGMRILEPGTLGPFSERQQEFCNLAAPAIHRAIQLGLTEQQIRETLDQLLEDQAILHEEQLPTDI</sequence>
<feature type="domain" description="HTH gntR-type" evidence="4">
    <location>
        <begin position="16"/>
        <end position="84"/>
    </location>
</feature>
<dbReference type="InterPro" id="IPR000524">
    <property type="entry name" value="Tscrpt_reg_HTH_GntR"/>
</dbReference>
<protein>
    <submittedName>
        <fullName evidence="5">Transcriptional regulator</fullName>
    </submittedName>
</protein>
<accession>A0A5K7XHM2</accession>
<proteinExistence type="predicted"/>
<dbReference type="CDD" id="cd07377">
    <property type="entry name" value="WHTH_GntR"/>
    <property type="match status" value="1"/>
</dbReference>
<dbReference type="EMBL" id="AP021861">
    <property type="protein sequence ID" value="BBO36404.1"/>
    <property type="molecule type" value="Genomic_DNA"/>
</dbReference>
<dbReference type="Proteomes" id="UP000326837">
    <property type="component" value="Chromosome"/>
</dbReference>
<evidence type="ECO:0000256" key="2">
    <source>
        <dbReference type="ARBA" id="ARBA00023125"/>
    </source>
</evidence>
<dbReference type="AlphaFoldDB" id="A0A5K7XHM2"/>
<keyword evidence="3" id="KW-0804">Transcription</keyword>
<dbReference type="PANTHER" id="PTHR38445:SF9">
    <property type="entry name" value="HTH-TYPE TRANSCRIPTIONAL REPRESSOR YTRA"/>
    <property type="match status" value="1"/>
</dbReference>
<dbReference type="GO" id="GO:0003677">
    <property type="term" value="F:DNA binding"/>
    <property type="evidence" value="ECO:0007669"/>
    <property type="project" value="UniProtKB-KW"/>
</dbReference>